<keyword evidence="2" id="KW-0732">Signal</keyword>
<organism evidence="3">
    <name type="scientific">Sphoeroides pachygaster</name>
    <name type="common">Blunthead puffer</name>
    <name type="synonym">Tetrodon pachygaster</name>
    <dbReference type="NCBI Taxonomy" id="229059"/>
    <lineage>
        <taxon>Eukaryota</taxon>
        <taxon>Metazoa</taxon>
        <taxon>Chordata</taxon>
        <taxon>Craniata</taxon>
        <taxon>Vertebrata</taxon>
        <taxon>Euteleostomi</taxon>
        <taxon>Actinopterygii</taxon>
        <taxon>Neopterygii</taxon>
        <taxon>Teleostei</taxon>
        <taxon>Neoteleostei</taxon>
        <taxon>Acanthomorphata</taxon>
        <taxon>Eupercaria</taxon>
        <taxon>Tetraodontiformes</taxon>
        <taxon>Tetradontoidea</taxon>
        <taxon>Tetraodontidae</taxon>
        <taxon>Sphoeroides</taxon>
    </lineage>
</organism>
<dbReference type="AlphaFoldDB" id="A0A0H5AJT1"/>
<evidence type="ECO:0000313" key="3">
    <source>
        <dbReference type="EMBL" id="BAR88516.1"/>
    </source>
</evidence>
<reference evidence="3" key="1">
    <citation type="submission" date="2014-01" db="EMBL/GenBank/DDBJ databases">
        <title>Characterization and evolutionary analysis of tributyltin-binding protein (TBT-bp) and pufferfish saxitoxin and tetrodotoxin binding protein (PSTBP) genes in toxic and non-toxic pufferfishes.</title>
        <authorList>
            <person name="Hashiguchi Y."/>
            <person name="Lee J.M."/>
            <person name="Shiraishi M."/>
            <person name="Komatsu S."/>
            <person name="Miki M."/>
            <person name="Shimasaki Y."/>
            <person name="Mochioka N."/>
            <person name="Kusakabe T."/>
            <person name="Oshima Y."/>
        </authorList>
    </citation>
    <scope>NUCLEOTIDE SEQUENCE</scope>
</reference>
<sequence>MEAVPVVVLLMLAVLGSRAAPGPEDCQNVTRAVAQADVQKFSGDWVLVWFVADNTTKETWKNLTSTYAEVRVHADGLMYTERNMLMGKECLLYYSNMSADAENPEVFSLTHSKISEKGTITVFNVSATVKFFETCADCMAMHYNGTIGSFLLIYRRDGQHQGAEVLQASKAKGENLAECLGLPLDDPFFYDGVADFCQKRASPEVEPQEARANNATQSADSQDE</sequence>
<dbReference type="EMBL" id="AB901443">
    <property type="protein sequence ID" value="BAR88516.1"/>
    <property type="molecule type" value="mRNA"/>
</dbReference>
<evidence type="ECO:0000256" key="2">
    <source>
        <dbReference type="SAM" id="SignalP"/>
    </source>
</evidence>
<feature type="chain" id="PRO_5005215489" evidence="2">
    <location>
        <begin position="20"/>
        <end position="224"/>
    </location>
</feature>
<proteinExistence type="evidence at transcript level"/>
<protein>
    <submittedName>
        <fullName evidence="3">Tribytltin binding protein type 2</fullName>
    </submittedName>
</protein>
<accession>A0A0H5AJT1</accession>
<dbReference type="SUPFAM" id="SSF50814">
    <property type="entry name" value="Lipocalins"/>
    <property type="match status" value="1"/>
</dbReference>
<name>A0A0H5AJT1_SPHPC</name>
<feature type="compositionally biased region" description="Polar residues" evidence="1">
    <location>
        <begin position="211"/>
        <end position="224"/>
    </location>
</feature>
<feature type="region of interest" description="Disordered" evidence="1">
    <location>
        <begin position="201"/>
        <end position="224"/>
    </location>
</feature>
<evidence type="ECO:0000256" key="1">
    <source>
        <dbReference type="SAM" id="MobiDB-lite"/>
    </source>
</evidence>
<dbReference type="InterPro" id="IPR012674">
    <property type="entry name" value="Calycin"/>
</dbReference>
<dbReference type="Gene3D" id="2.40.128.20">
    <property type="match status" value="1"/>
</dbReference>
<feature type="signal peptide" evidence="2">
    <location>
        <begin position="1"/>
        <end position="19"/>
    </location>
</feature>